<keyword evidence="2" id="KW-1185">Reference proteome</keyword>
<organism evidence="1 2">
    <name type="scientific">Mycobacterium phage Bipper</name>
    <dbReference type="NCBI Taxonomy" id="1805457"/>
    <lineage>
        <taxon>Viruses</taxon>
        <taxon>Duplodnaviria</taxon>
        <taxon>Heunggongvirae</taxon>
        <taxon>Uroviricota</taxon>
        <taxon>Caudoviricetes</taxon>
        <taxon>Bippervirus</taxon>
        <taxon>Bippervirus bipper</taxon>
    </lineage>
</organism>
<evidence type="ECO:0000313" key="1">
    <source>
        <dbReference type="EMBL" id="AMQ67052.1"/>
    </source>
</evidence>
<protein>
    <submittedName>
        <fullName evidence="1">Uncharacterized protein</fullName>
    </submittedName>
</protein>
<proteinExistence type="predicted"/>
<reference evidence="2" key="1">
    <citation type="submission" date="2016-02" db="EMBL/GenBank/DDBJ databases">
        <authorList>
            <person name="Isern S."/>
            <person name="Barcellona C.M."/>
            <person name="Dozier K.D."/>
            <person name="Faust J.M."/>
            <person name="Fedrick A.J."/>
            <person name="Gagliardi L.E."/>
            <person name="Gatt S.M."/>
            <person name="Gleason P.S."/>
            <person name="Gomez E.A."/>
            <person name="Hoffman A.M."/>
            <person name="Jenkins M."/>
            <person name="Jones M.J."/>
            <person name="Lang J.F."/>
            <person name="Lequay S.M."/>
            <person name="Mars P.J."/>
            <person name="Mtchedlidze N."/>
            <person name="Osking Z.B."/>
            <person name="Paul L.M."/>
            <person name="Pica A.N."/>
            <person name="Robison M.D."/>
            <person name="Rodriguez D."/>
            <person name="Rosales K.A."/>
            <person name="Saravis L.E."/>
            <person name="Sisson B.M."/>
            <person name="Tan A.L."/>
            <person name="Voltaire R."/>
            <person name="Michael S.F."/>
            <person name="Warner M.H."/>
            <person name="Bradley K.W."/>
            <person name="Asai D.J."/>
            <person name="Bowman C.A."/>
            <person name="Russell D.A."/>
            <person name="Pope W.H."/>
            <person name="Jacobs-Sera D."/>
            <person name="Hendrix R.W."/>
            <person name="Hatfull G.F."/>
        </authorList>
    </citation>
    <scope>NUCLEOTIDE SEQUENCE [LARGE SCALE GENOMIC DNA]</scope>
</reference>
<dbReference type="Proteomes" id="UP000201826">
    <property type="component" value="Segment"/>
</dbReference>
<dbReference type="KEGG" id="vg:29125838"/>
<name>A0A142F2P5_9CAUD</name>
<sequence>MIVNHSVQAREVRVGDLVAPNGADDAPLIAQVQTHRLERGDAIYTAVFQLDLEVEDRPRVLEFIVPAHFPVMVGRPANDGSPAQQVTELCDRLGLEWRYLDGGGLAITPWSAR</sequence>
<dbReference type="GeneID" id="29125838"/>
<gene>
    <name evidence="1" type="primary">117</name>
    <name evidence="1" type="ORF">SEA_BIPPER_117</name>
</gene>
<dbReference type="EMBL" id="KU728633">
    <property type="protein sequence ID" value="AMQ67052.1"/>
    <property type="molecule type" value="Genomic_DNA"/>
</dbReference>
<dbReference type="RefSeq" id="YP_009303264.1">
    <property type="nucleotide sequence ID" value="NC_031253.1"/>
</dbReference>
<accession>A0A142F2P5</accession>
<evidence type="ECO:0000313" key="2">
    <source>
        <dbReference type="Proteomes" id="UP000201826"/>
    </source>
</evidence>